<evidence type="ECO:0000313" key="16">
    <source>
        <dbReference type="EMBL" id="KAK3057428.1"/>
    </source>
</evidence>
<dbReference type="InterPro" id="IPR036462">
    <property type="entry name" value="Fumarylacetoacetase_N_sf"/>
</dbReference>
<dbReference type="SUPFAM" id="SSF63433">
    <property type="entry name" value="Fumarylacetoacetate hydrolase, FAH, N-terminal domain"/>
    <property type="match status" value="1"/>
</dbReference>
<dbReference type="PANTHER" id="PTHR43069">
    <property type="entry name" value="FUMARYLACETOACETASE"/>
    <property type="match status" value="1"/>
</dbReference>
<feature type="domain" description="Fumarylacetoacetase-like C-terminal" evidence="14">
    <location>
        <begin position="161"/>
        <end position="387"/>
    </location>
</feature>
<dbReference type="Pfam" id="PF09298">
    <property type="entry name" value="FAA_hydrolase_N"/>
    <property type="match status" value="1"/>
</dbReference>
<feature type="domain" description="Fumarylacetoacetase N-terminal" evidence="15">
    <location>
        <begin position="16"/>
        <end position="121"/>
    </location>
</feature>
<evidence type="ECO:0000256" key="6">
    <source>
        <dbReference type="ARBA" id="ARBA00022837"/>
    </source>
</evidence>
<evidence type="ECO:0000259" key="14">
    <source>
        <dbReference type="Pfam" id="PF01557"/>
    </source>
</evidence>
<dbReference type="GO" id="GO:0006559">
    <property type="term" value="P:L-phenylalanine catabolic process"/>
    <property type="evidence" value="ECO:0007669"/>
    <property type="project" value="UniProtKB-UniRule"/>
</dbReference>
<dbReference type="GO" id="GO:1902000">
    <property type="term" value="P:homogentisate catabolic process"/>
    <property type="evidence" value="ECO:0007669"/>
    <property type="project" value="TreeGrafter"/>
</dbReference>
<keyword evidence="17" id="KW-1185">Reference proteome</keyword>
<feature type="binding site" evidence="11">
    <location>
        <position position="131"/>
    </location>
    <ligand>
        <name>substrate</name>
    </ligand>
</feature>
<feature type="binding site" evidence="12">
    <location>
        <position position="204"/>
    </location>
    <ligand>
        <name>Ca(2+)</name>
        <dbReference type="ChEBI" id="CHEBI:29108"/>
    </ligand>
</feature>
<reference evidence="16" key="1">
    <citation type="submission" date="2023-04" db="EMBL/GenBank/DDBJ databases">
        <title>Black Yeasts Isolated from many extreme environments.</title>
        <authorList>
            <person name="Coleine C."/>
            <person name="Stajich J.E."/>
            <person name="Selbmann L."/>
        </authorList>
    </citation>
    <scope>NUCLEOTIDE SEQUENCE</scope>
    <source>
        <strain evidence="16">CCFEE 5312</strain>
    </source>
</reference>
<evidence type="ECO:0000256" key="3">
    <source>
        <dbReference type="ARBA" id="ARBA00012094"/>
    </source>
</evidence>
<evidence type="ECO:0000256" key="10">
    <source>
        <dbReference type="PIRSR" id="PIRSR605959-1"/>
    </source>
</evidence>
<dbReference type="EMBL" id="JAWDJX010000003">
    <property type="protein sequence ID" value="KAK3057428.1"/>
    <property type="molecule type" value="Genomic_DNA"/>
</dbReference>
<dbReference type="GO" id="GO:0006572">
    <property type="term" value="P:L-tyrosine catabolic process"/>
    <property type="evidence" value="ECO:0007669"/>
    <property type="project" value="UniProtKB-UniRule"/>
</dbReference>
<accession>A0AAJ0GH26</accession>
<dbReference type="SUPFAM" id="SSF56529">
    <property type="entry name" value="FAH"/>
    <property type="match status" value="1"/>
</dbReference>
<dbReference type="PANTHER" id="PTHR43069:SF2">
    <property type="entry name" value="FUMARYLACETOACETASE"/>
    <property type="match status" value="1"/>
</dbReference>
<dbReference type="Gene3D" id="2.30.30.230">
    <property type="entry name" value="Fumarylacetoacetase, N-terminal domain"/>
    <property type="match status" value="1"/>
</dbReference>
<evidence type="ECO:0000313" key="17">
    <source>
        <dbReference type="Proteomes" id="UP001271007"/>
    </source>
</evidence>
<evidence type="ECO:0000256" key="7">
    <source>
        <dbReference type="ARBA" id="ARBA00022842"/>
    </source>
</evidence>
<sequence length="425" mass="46184">MASWVHDDEGSHFSLQNLPYGIFSTEASPARVGVAIGEHVLDLKVLAEGGIFDDLDFDVTALLQPTLNAFAALGRHVQSRVRQRLQDLLKEDTEFGNVLRDNHTLRGRALVRLSSVTMHLPMVIGDYTDFFVGLHHAVTCADILKPGATIEQLCPCFFNLPIAYNGRASSVVVSETPLHRPHGQFPVEATVVSGPCRKLDFEVEFACFVGKGNKMGEPIGVDSAEDHIFGFVLMNDWSARDIQMYEATIMGPFNGKSFCTTVSPWVVPPEALDPFRVAPKKTPRTLPDYLVEKSELSAYDISIRATLEVANGQTYKVADCNTNNVIFSFAQMIAHHTRGGCPLRTGDLIATGTLSGPDRENAGCLLEQTRGGKDPYEMVAENSSTGNVLRTYLEDNDRITFTAQASGAAGNVGFGSCSGMVLPAP</sequence>
<evidence type="ECO:0000259" key="15">
    <source>
        <dbReference type="Pfam" id="PF09298"/>
    </source>
</evidence>
<dbReference type="InterPro" id="IPR011234">
    <property type="entry name" value="Fumarylacetoacetase-like_C"/>
</dbReference>
<comment type="catalytic activity">
    <reaction evidence="13">
        <text>4-fumarylacetoacetate + H2O = acetoacetate + fumarate + H(+)</text>
        <dbReference type="Rhea" id="RHEA:10244"/>
        <dbReference type="ChEBI" id="CHEBI:13705"/>
        <dbReference type="ChEBI" id="CHEBI:15377"/>
        <dbReference type="ChEBI" id="CHEBI:15378"/>
        <dbReference type="ChEBI" id="CHEBI:18034"/>
        <dbReference type="ChEBI" id="CHEBI:29806"/>
        <dbReference type="EC" id="3.7.1.2"/>
    </reaction>
</comment>
<gene>
    <name evidence="16" type="ORF">LTR09_001612</name>
</gene>
<feature type="binding site" evidence="12">
    <location>
        <position position="236"/>
    </location>
    <ligand>
        <name>Mg(2+)</name>
        <dbReference type="ChEBI" id="CHEBI:18420"/>
    </ligand>
</feature>
<dbReference type="Pfam" id="PF01557">
    <property type="entry name" value="FAA_hydrolase"/>
    <property type="match status" value="1"/>
</dbReference>
<feature type="binding site" evidence="12">
    <location>
        <position position="202"/>
    </location>
    <ligand>
        <name>Ca(2+)</name>
        <dbReference type="ChEBI" id="CHEBI:29108"/>
    </ligand>
</feature>
<feature type="binding site" evidence="12">
    <location>
        <position position="260"/>
    </location>
    <ligand>
        <name>Mg(2+)</name>
        <dbReference type="ChEBI" id="CHEBI:18420"/>
    </ligand>
</feature>
<evidence type="ECO:0000256" key="13">
    <source>
        <dbReference type="RuleBase" id="RU366008"/>
    </source>
</evidence>
<dbReference type="InterPro" id="IPR015377">
    <property type="entry name" value="Fumarylacetoacetase_N"/>
</dbReference>
<comment type="caution">
    <text evidence="16">The sequence shown here is derived from an EMBL/GenBank/DDBJ whole genome shotgun (WGS) entry which is preliminary data.</text>
</comment>
<comment type="cofactor">
    <cofactor evidence="13">
        <name>Mg(2+)</name>
        <dbReference type="ChEBI" id="CHEBI:18420"/>
    </cofactor>
    <cofactor evidence="13">
        <name>Ca(2+)</name>
        <dbReference type="ChEBI" id="CHEBI:29108"/>
    </cofactor>
</comment>
<keyword evidence="4 12" id="KW-0479">Metal-binding</keyword>
<dbReference type="Proteomes" id="UP001271007">
    <property type="component" value="Unassembled WGS sequence"/>
</dbReference>
<organism evidence="16 17">
    <name type="scientific">Extremus antarcticus</name>
    <dbReference type="NCBI Taxonomy" id="702011"/>
    <lineage>
        <taxon>Eukaryota</taxon>
        <taxon>Fungi</taxon>
        <taxon>Dikarya</taxon>
        <taxon>Ascomycota</taxon>
        <taxon>Pezizomycotina</taxon>
        <taxon>Dothideomycetes</taxon>
        <taxon>Dothideomycetidae</taxon>
        <taxon>Mycosphaerellales</taxon>
        <taxon>Extremaceae</taxon>
        <taxon>Extremus</taxon>
    </lineage>
</organism>
<dbReference type="GO" id="GO:0046872">
    <property type="term" value="F:metal ion binding"/>
    <property type="evidence" value="ECO:0007669"/>
    <property type="project" value="UniProtKB-UniRule"/>
</dbReference>
<evidence type="ECO:0000256" key="8">
    <source>
        <dbReference type="ARBA" id="ARBA00022878"/>
    </source>
</evidence>
<keyword evidence="7 12" id="KW-0460">Magnesium</keyword>
<evidence type="ECO:0000256" key="11">
    <source>
        <dbReference type="PIRSR" id="PIRSR605959-2"/>
    </source>
</evidence>
<evidence type="ECO:0000256" key="12">
    <source>
        <dbReference type="PIRSR" id="PIRSR605959-3"/>
    </source>
</evidence>
<dbReference type="AlphaFoldDB" id="A0AAJ0GH26"/>
<keyword evidence="8 13" id="KW-0828">Tyrosine catabolism</keyword>
<feature type="binding site" evidence="12">
    <location>
        <position position="129"/>
    </location>
    <ligand>
        <name>Ca(2+)</name>
        <dbReference type="ChEBI" id="CHEBI:29108"/>
    </ligand>
</feature>
<dbReference type="Gene3D" id="3.90.850.10">
    <property type="entry name" value="Fumarylacetoacetase-like, C-terminal domain"/>
    <property type="match status" value="1"/>
</dbReference>
<feature type="active site" description="Proton acceptor" evidence="10">
    <location>
        <position position="136"/>
    </location>
</feature>
<comment type="pathway">
    <text evidence="1 13">Amino-acid degradation; L-phenylalanine degradation; acetoacetate and fumarate from L-phenylalanine: step 6/6.</text>
</comment>
<feature type="binding site" evidence="12">
    <location>
        <position position="256"/>
    </location>
    <ligand>
        <name>Mg(2+)</name>
        <dbReference type="ChEBI" id="CHEBI:18420"/>
    </ligand>
</feature>
<proteinExistence type="inferred from homology"/>
<evidence type="ECO:0000256" key="1">
    <source>
        <dbReference type="ARBA" id="ARBA00004782"/>
    </source>
</evidence>
<dbReference type="EC" id="3.7.1.2" evidence="3 13"/>
<protein>
    <recommendedName>
        <fullName evidence="3 13">Fumarylacetoacetase</fullName>
        <ecNumber evidence="3 13">3.7.1.2</ecNumber>
    </recommendedName>
    <alternativeName>
        <fullName evidence="13">Fumarylacetoacetate hydrolase</fullName>
    </alternativeName>
</protein>
<keyword evidence="5 13" id="KW-0378">Hydrolase</keyword>
<feature type="binding site" evidence="12">
    <location>
        <position position="236"/>
    </location>
    <ligand>
        <name>Ca(2+)</name>
        <dbReference type="ChEBI" id="CHEBI:29108"/>
    </ligand>
</feature>
<feature type="binding site" evidence="11">
    <location>
        <position position="353"/>
    </location>
    <ligand>
        <name>substrate</name>
    </ligand>
</feature>
<dbReference type="GO" id="GO:0004334">
    <property type="term" value="F:fumarylacetoacetase activity"/>
    <property type="evidence" value="ECO:0007669"/>
    <property type="project" value="UniProtKB-UniRule"/>
</dbReference>
<evidence type="ECO:0000256" key="2">
    <source>
        <dbReference type="ARBA" id="ARBA00010211"/>
    </source>
</evidence>
<keyword evidence="6 12" id="KW-0106">Calcium</keyword>
<evidence type="ECO:0000256" key="4">
    <source>
        <dbReference type="ARBA" id="ARBA00022723"/>
    </source>
</evidence>
<comment type="similarity">
    <text evidence="2 13">Belongs to the FAH family.</text>
</comment>
<dbReference type="NCBIfam" id="TIGR01266">
    <property type="entry name" value="fum_ac_acetase"/>
    <property type="match status" value="1"/>
</dbReference>
<keyword evidence="9 13" id="KW-0585">Phenylalanine catabolism</keyword>
<evidence type="ECO:0000256" key="5">
    <source>
        <dbReference type="ARBA" id="ARBA00022801"/>
    </source>
</evidence>
<name>A0AAJ0GH26_9PEZI</name>
<dbReference type="InterPro" id="IPR036663">
    <property type="entry name" value="Fumarylacetoacetase_C_sf"/>
</dbReference>
<dbReference type="InterPro" id="IPR005959">
    <property type="entry name" value="Fumarylacetoacetase"/>
</dbReference>
<feature type="binding site" evidence="11">
    <location>
        <position position="243"/>
    </location>
    <ligand>
        <name>substrate</name>
    </ligand>
</feature>
<evidence type="ECO:0000256" key="9">
    <source>
        <dbReference type="ARBA" id="ARBA00023232"/>
    </source>
</evidence>